<feature type="region of interest" description="Disordered" evidence="1">
    <location>
        <begin position="104"/>
        <end position="123"/>
    </location>
</feature>
<evidence type="ECO:0000313" key="3">
    <source>
        <dbReference type="Proteomes" id="UP000256964"/>
    </source>
</evidence>
<proteinExistence type="predicted"/>
<reference evidence="2 3" key="1">
    <citation type="journal article" date="2018" name="Biotechnol. Biofuels">
        <title>Integrative visual omics of the white-rot fungus Polyporus brumalis exposes the biotechnological potential of its oxidative enzymes for delignifying raw plant biomass.</title>
        <authorList>
            <person name="Miyauchi S."/>
            <person name="Rancon A."/>
            <person name="Drula E."/>
            <person name="Hage H."/>
            <person name="Chaduli D."/>
            <person name="Favel A."/>
            <person name="Grisel S."/>
            <person name="Henrissat B."/>
            <person name="Herpoel-Gimbert I."/>
            <person name="Ruiz-Duenas F.J."/>
            <person name="Chevret D."/>
            <person name="Hainaut M."/>
            <person name="Lin J."/>
            <person name="Wang M."/>
            <person name="Pangilinan J."/>
            <person name="Lipzen A."/>
            <person name="Lesage-Meessen L."/>
            <person name="Navarro D."/>
            <person name="Riley R."/>
            <person name="Grigoriev I.V."/>
            <person name="Zhou S."/>
            <person name="Raouche S."/>
            <person name="Rosso M.N."/>
        </authorList>
    </citation>
    <scope>NUCLEOTIDE SEQUENCE [LARGE SCALE GENOMIC DNA]</scope>
    <source>
        <strain evidence="2 3">BRFM 1820</strain>
    </source>
</reference>
<evidence type="ECO:0000313" key="2">
    <source>
        <dbReference type="EMBL" id="RDX47494.1"/>
    </source>
</evidence>
<gene>
    <name evidence="2" type="ORF">OH76DRAFT_767666</name>
</gene>
<protein>
    <submittedName>
        <fullName evidence="2">Uncharacterized protein</fullName>
    </submittedName>
</protein>
<dbReference type="AlphaFoldDB" id="A0A371D4L6"/>
<accession>A0A371D4L6</accession>
<feature type="compositionally biased region" description="Polar residues" evidence="1">
    <location>
        <begin position="207"/>
        <end position="218"/>
    </location>
</feature>
<evidence type="ECO:0000256" key="1">
    <source>
        <dbReference type="SAM" id="MobiDB-lite"/>
    </source>
</evidence>
<keyword evidence="3" id="KW-1185">Reference proteome</keyword>
<organism evidence="2 3">
    <name type="scientific">Lentinus brumalis</name>
    <dbReference type="NCBI Taxonomy" id="2498619"/>
    <lineage>
        <taxon>Eukaryota</taxon>
        <taxon>Fungi</taxon>
        <taxon>Dikarya</taxon>
        <taxon>Basidiomycota</taxon>
        <taxon>Agaricomycotina</taxon>
        <taxon>Agaricomycetes</taxon>
        <taxon>Polyporales</taxon>
        <taxon>Polyporaceae</taxon>
        <taxon>Lentinus</taxon>
    </lineage>
</organism>
<feature type="compositionally biased region" description="Low complexity" evidence="1">
    <location>
        <begin position="224"/>
        <end position="236"/>
    </location>
</feature>
<sequence length="323" mass="35968">MRARTCRTCASQHQFFSRASISMTDIADRWSLHLQCPALCHTRRRVRPSRTLRIRHLSRTRPGMRFNLSPLRRRASKRGESLLEPQQPGFTPLQPCGNVMIPPQPDTQQASSFPNGPSTPGGVSAGFGGMTAPVVQESVPGPSPTDGRPPPNVNVHVYMHGWYHASGYPPNVVVTHHDHGGPQWLPSPPLAQPAAHMDAEAHRSAQAVGTPSRGTNNRARPEESYSSSSDSSGYRDTSSHGAPWWRQSIPDPYPQPVSYVPWYEPPYGIPSPYHVQRSCPYCMQGPHACNWHVTGWCSMQCRPPAPVMLYQPPPRFMQVSTYW</sequence>
<feature type="region of interest" description="Disordered" evidence="1">
    <location>
        <begin position="179"/>
        <end position="247"/>
    </location>
</feature>
<dbReference type="Proteomes" id="UP000256964">
    <property type="component" value="Unassembled WGS sequence"/>
</dbReference>
<dbReference type="EMBL" id="KZ857418">
    <property type="protein sequence ID" value="RDX47494.1"/>
    <property type="molecule type" value="Genomic_DNA"/>
</dbReference>
<feature type="compositionally biased region" description="Polar residues" evidence="1">
    <location>
        <begin position="106"/>
        <end position="118"/>
    </location>
</feature>
<name>A0A371D4L6_9APHY</name>